<dbReference type="Pfam" id="PF00270">
    <property type="entry name" value="DEAD"/>
    <property type="match status" value="1"/>
</dbReference>
<dbReference type="GO" id="GO:0003676">
    <property type="term" value="F:nucleic acid binding"/>
    <property type="evidence" value="ECO:0007669"/>
    <property type="project" value="InterPro"/>
</dbReference>
<feature type="region of interest" description="Disordered" evidence="6">
    <location>
        <begin position="797"/>
        <end position="822"/>
    </location>
</feature>
<evidence type="ECO:0000256" key="6">
    <source>
        <dbReference type="SAM" id="MobiDB-lite"/>
    </source>
</evidence>
<evidence type="ECO:0000259" key="7">
    <source>
        <dbReference type="PROSITE" id="PS51192"/>
    </source>
</evidence>
<evidence type="ECO:0000259" key="8">
    <source>
        <dbReference type="PROSITE" id="PS51194"/>
    </source>
</evidence>
<dbReference type="SMART" id="SM00487">
    <property type="entry name" value="DEXDc"/>
    <property type="match status" value="1"/>
</dbReference>
<dbReference type="Pfam" id="PF00271">
    <property type="entry name" value="Helicase_C"/>
    <property type="match status" value="1"/>
</dbReference>
<feature type="region of interest" description="Disordered" evidence="6">
    <location>
        <begin position="336"/>
        <end position="361"/>
    </location>
</feature>
<dbReference type="EC" id="5.6.2.4" evidence="5"/>
<dbReference type="SUPFAM" id="SSF52540">
    <property type="entry name" value="P-loop containing nucleoside triphosphate hydrolases"/>
    <property type="match status" value="1"/>
</dbReference>
<reference evidence="10" key="2">
    <citation type="submission" date="2015-01" db="EMBL/GenBank/DDBJ databases">
        <title>Evolutionary Origins and Diversification of the Mycorrhizal Mutualists.</title>
        <authorList>
            <consortium name="DOE Joint Genome Institute"/>
            <consortium name="Mycorrhizal Genomics Consortium"/>
            <person name="Kohler A."/>
            <person name="Kuo A."/>
            <person name="Nagy L.G."/>
            <person name="Floudas D."/>
            <person name="Copeland A."/>
            <person name="Barry K.W."/>
            <person name="Cichocki N."/>
            <person name="Veneault-Fourrey C."/>
            <person name="LaButti K."/>
            <person name="Lindquist E.A."/>
            <person name="Lipzen A."/>
            <person name="Lundell T."/>
            <person name="Morin E."/>
            <person name="Murat C."/>
            <person name="Riley R."/>
            <person name="Ohm R."/>
            <person name="Sun H."/>
            <person name="Tunlid A."/>
            <person name="Henrissat B."/>
            <person name="Grigoriev I.V."/>
            <person name="Hibbett D.S."/>
            <person name="Martin F."/>
        </authorList>
    </citation>
    <scope>NUCLEOTIDE SEQUENCE [LARGE SCALE GENOMIC DNA]</scope>
    <source>
        <strain evidence="10">UH-Slu-Lm8-n1</strain>
    </source>
</reference>
<evidence type="ECO:0000256" key="4">
    <source>
        <dbReference type="ARBA" id="ARBA00034617"/>
    </source>
</evidence>
<feature type="non-terminal residue" evidence="9">
    <location>
        <position position="1"/>
    </location>
</feature>
<sequence>RDRLLEAFFEDEKILQHFAVVGGDELIWNRSRLIEWLQDYAELHSLLLLRCEMLSGSPGRGTELTAMTYRNTRTRSTRNLVILGNHVVILCMYSKMSALTGNDKLIPHSLDAVTSDILIQDLALARPFAEFAAYICFPEDGAMKDRYRNQLFVNFKKSFDSTHLSTVMTRYSLPHLNYGLTINSWRHIQTAWKRKFKCSMEDLLEEDAEDDVDALQAGHNRSTENRVYGLSMQAISGASEDVLPLFLNASTTWQTKCKTVPGGQLLPYHQARSTDFAKAQQMPKENKQAPANSAARPSIPESHSETWSMDDVAKKVVDQLTPVLTAIQAAVQEMVSRRPPTASQQPIVAKPKDEQQGKHSCGHPPISALTDSTGFAETRALQAMRQLLRDENASWRSEQQKQAMNVALERKKDAVVILRTGGGKSMLAIVPSLLEKDSATVLVLPLNSLLMDFQRRLSSMGVPFQTYDRNINDGNLNVRDNLILVTADKARSMRFREALAILNEKKPVGRLVFDEAHIPLIANDYRDALEDVYELRSIPMQIICLSATLSPSHISDLIASFGLMEDTQVIRQSTNREEIEYILEKLSYSDIMNRCFSIVEEEMKSWQDRDRGLVFVPIIGLGEKVAEKMGWPFYHGNQETMTDEERRANYQTWVRGDSKIMLATTAFSTGNDYPHVRLVIHLNRPIEMLEFIQGQGRAGRDGAPARAYVLTPTSASSPKVSEEEVDHKGKQAMYDHLYKYGLKRCLRYGMTRHVDGAGISCRQLVSNQQCCVCKRDQYHDPTNIVIAPMPKFKPFGESVPSKRSASPNFAFRPPPPAPAPTASHPFATMPPANPFLASTNNVASSNPFLAATNNATKMRTMKQESKGELALRMRKALETFQQTCSLCSALGTKAATPHMVNQCPFFGPHSGVEFAEYLDWRKSLQYLKHHKKICFICHVPQINDNLHPTFGKKDGCEFKDIIAPAAYGVFWNEKARVAAGAHFKQEWSSIEAFAAWLMGKPENGSQSNLMDLFMWYASQ</sequence>
<comment type="similarity">
    <text evidence="1">Belongs to the helicase family. RecQ subfamily.</text>
</comment>
<name>A0A0C9ZWV0_9AGAM</name>
<dbReference type="STRING" id="930992.A0A0C9ZWV0"/>
<reference evidence="9 10" key="1">
    <citation type="submission" date="2014-04" db="EMBL/GenBank/DDBJ databases">
        <authorList>
            <consortium name="DOE Joint Genome Institute"/>
            <person name="Kuo A."/>
            <person name="Ruytinx J."/>
            <person name="Rineau F."/>
            <person name="Colpaert J."/>
            <person name="Kohler A."/>
            <person name="Nagy L.G."/>
            <person name="Floudas D."/>
            <person name="Copeland A."/>
            <person name="Barry K.W."/>
            <person name="Cichocki N."/>
            <person name="Veneault-Fourrey C."/>
            <person name="LaButti K."/>
            <person name="Lindquist E.A."/>
            <person name="Lipzen A."/>
            <person name="Lundell T."/>
            <person name="Morin E."/>
            <person name="Murat C."/>
            <person name="Sun H."/>
            <person name="Tunlid A."/>
            <person name="Henrissat B."/>
            <person name="Grigoriev I.V."/>
            <person name="Hibbett D.S."/>
            <person name="Martin F."/>
            <person name="Nordberg H.P."/>
            <person name="Cantor M.N."/>
            <person name="Hua S.X."/>
        </authorList>
    </citation>
    <scope>NUCLEOTIDE SEQUENCE [LARGE SCALE GENOMIC DNA]</scope>
    <source>
        <strain evidence="9 10">UH-Slu-Lm8-n1</strain>
    </source>
</reference>
<accession>A0A0C9ZWV0</accession>
<dbReference type="Gene3D" id="3.40.50.300">
    <property type="entry name" value="P-loop containing nucleotide triphosphate hydrolases"/>
    <property type="match status" value="2"/>
</dbReference>
<dbReference type="OrthoDB" id="2676248at2759"/>
<dbReference type="AlphaFoldDB" id="A0A0C9ZWV0"/>
<comment type="catalytic activity">
    <reaction evidence="4">
        <text>Couples ATP hydrolysis with the unwinding of duplex DNA by translocating in the 3'-5' direction.</text>
        <dbReference type="EC" id="5.6.2.4"/>
    </reaction>
</comment>
<feature type="domain" description="Helicase C-terminal" evidence="8">
    <location>
        <begin position="598"/>
        <end position="741"/>
    </location>
</feature>
<evidence type="ECO:0000313" key="10">
    <source>
        <dbReference type="Proteomes" id="UP000054485"/>
    </source>
</evidence>
<feature type="domain" description="Helicase ATP-binding" evidence="7">
    <location>
        <begin position="405"/>
        <end position="567"/>
    </location>
</feature>
<dbReference type="GO" id="GO:0005694">
    <property type="term" value="C:chromosome"/>
    <property type="evidence" value="ECO:0007669"/>
    <property type="project" value="TreeGrafter"/>
</dbReference>
<dbReference type="PROSITE" id="PS51194">
    <property type="entry name" value="HELICASE_CTER"/>
    <property type="match status" value="1"/>
</dbReference>
<evidence type="ECO:0000256" key="3">
    <source>
        <dbReference type="ARBA" id="ARBA00022840"/>
    </source>
</evidence>
<proteinExistence type="inferred from homology"/>
<protein>
    <recommendedName>
        <fullName evidence="5">DNA 3'-5' helicase</fullName>
        <ecNumber evidence="5">5.6.2.4</ecNumber>
    </recommendedName>
</protein>
<dbReference type="InParanoid" id="A0A0C9ZWV0"/>
<dbReference type="GO" id="GO:0043138">
    <property type="term" value="F:3'-5' DNA helicase activity"/>
    <property type="evidence" value="ECO:0007669"/>
    <property type="project" value="UniProtKB-EC"/>
</dbReference>
<dbReference type="InterPro" id="IPR027417">
    <property type="entry name" value="P-loop_NTPase"/>
</dbReference>
<dbReference type="PANTHER" id="PTHR13710:SF154">
    <property type="entry name" value="RECQ HELICASE, PUTATIVE (AFU_ORTHOLOGUE AFUA_6G14720)-RELATED"/>
    <property type="match status" value="1"/>
</dbReference>
<evidence type="ECO:0000313" key="9">
    <source>
        <dbReference type="EMBL" id="KIK33881.1"/>
    </source>
</evidence>
<dbReference type="GO" id="GO:0000724">
    <property type="term" value="P:double-strand break repair via homologous recombination"/>
    <property type="evidence" value="ECO:0007669"/>
    <property type="project" value="TreeGrafter"/>
</dbReference>
<dbReference type="GO" id="GO:0009378">
    <property type="term" value="F:four-way junction helicase activity"/>
    <property type="evidence" value="ECO:0007669"/>
    <property type="project" value="TreeGrafter"/>
</dbReference>
<dbReference type="InterPro" id="IPR001650">
    <property type="entry name" value="Helicase_C-like"/>
</dbReference>
<dbReference type="InterPro" id="IPR011545">
    <property type="entry name" value="DEAD/DEAH_box_helicase_dom"/>
</dbReference>
<dbReference type="HOGENOM" id="CLU_300178_0_0_1"/>
<evidence type="ECO:0000256" key="2">
    <source>
        <dbReference type="ARBA" id="ARBA00022741"/>
    </source>
</evidence>
<dbReference type="GO" id="GO:0005524">
    <property type="term" value="F:ATP binding"/>
    <property type="evidence" value="ECO:0007669"/>
    <property type="project" value="UniProtKB-KW"/>
</dbReference>
<keyword evidence="3" id="KW-0067">ATP-binding</keyword>
<organism evidence="9 10">
    <name type="scientific">Suillus luteus UH-Slu-Lm8-n1</name>
    <dbReference type="NCBI Taxonomy" id="930992"/>
    <lineage>
        <taxon>Eukaryota</taxon>
        <taxon>Fungi</taxon>
        <taxon>Dikarya</taxon>
        <taxon>Basidiomycota</taxon>
        <taxon>Agaricomycotina</taxon>
        <taxon>Agaricomycetes</taxon>
        <taxon>Agaricomycetidae</taxon>
        <taxon>Boletales</taxon>
        <taxon>Suillineae</taxon>
        <taxon>Suillaceae</taxon>
        <taxon>Suillus</taxon>
    </lineage>
</organism>
<dbReference type="PANTHER" id="PTHR13710">
    <property type="entry name" value="DNA HELICASE RECQ FAMILY MEMBER"/>
    <property type="match status" value="1"/>
</dbReference>
<gene>
    <name evidence="9" type="ORF">CY34DRAFT_110493</name>
</gene>
<dbReference type="InterPro" id="IPR014001">
    <property type="entry name" value="Helicase_ATP-bd"/>
</dbReference>
<evidence type="ECO:0000256" key="1">
    <source>
        <dbReference type="ARBA" id="ARBA00005446"/>
    </source>
</evidence>
<feature type="region of interest" description="Disordered" evidence="6">
    <location>
        <begin position="279"/>
        <end position="307"/>
    </location>
</feature>
<dbReference type="EMBL" id="KN835849">
    <property type="protein sequence ID" value="KIK33881.1"/>
    <property type="molecule type" value="Genomic_DNA"/>
</dbReference>
<keyword evidence="10" id="KW-1185">Reference proteome</keyword>
<dbReference type="PROSITE" id="PS51192">
    <property type="entry name" value="HELICASE_ATP_BIND_1"/>
    <property type="match status" value="1"/>
</dbReference>
<dbReference type="SMART" id="SM00490">
    <property type="entry name" value="HELICc"/>
    <property type="match status" value="1"/>
</dbReference>
<dbReference type="GO" id="GO:0005737">
    <property type="term" value="C:cytoplasm"/>
    <property type="evidence" value="ECO:0007669"/>
    <property type="project" value="TreeGrafter"/>
</dbReference>
<dbReference type="Proteomes" id="UP000054485">
    <property type="component" value="Unassembled WGS sequence"/>
</dbReference>
<keyword evidence="2" id="KW-0547">Nucleotide-binding</keyword>
<evidence type="ECO:0000256" key="5">
    <source>
        <dbReference type="ARBA" id="ARBA00034808"/>
    </source>
</evidence>